<dbReference type="OrthoDB" id="365981at2759"/>
<gene>
    <name evidence="1" type="ORF">M378DRAFT_173465</name>
</gene>
<reference evidence="1 2" key="1">
    <citation type="submission" date="2014-04" db="EMBL/GenBank/DDBJ databases">
        <title>Evolutionary Origins and Diversification of the Mycorrhizal Mutualists.</title>
        <authorList>
            <consortium name="DOE Joint Genome Institute"/>
            <consortium name="Mycorrhizal Genomics Consortium"/>
            <person name="Kohler A."/>
            <person name="Kuo A."/>
            <person name="Nagy L.G."/>
            <person name="Floudas D."/>
            <person name="Copeland A."/>
            <person name="Barry K.W."/>
            <person name="Cichocki N."/>
            <person name="Veneault-Fourrey C."/>
            <person name="LaButti K."/>
            <person name="Lindquist E.A."/>
            <person name="Lipzen A."/>
            <person name="Lundell T."/>
            <person name="Morin E."/>
            <person name="Murat C."/>
            <person name="Riley R."/>
            <person name="Ohm R."/>
            <person name="Sun H."/>
            <person name="Tunlid A."/>
            <person name="Henrissat B."/>
            <person name="Grigoriev I.V."/>
            <person name="Hibbett D.S."/>
            <person name="Martin F."/>
        </authorList>
    </citation>
    <scope>NUCLEOTIDE SEQUENCE [LARGE SCALE GENOMIC DNA]</scope>
    <source>
        <strain evidence="1 2">Koide BX008</strain>
    </source>
</reference>
<dbReference type="AlphaFoldDB" id="A0A0C2WG90"/>
<protein>
    <submittedName>
        <fullName evidence="1">Uncharacterized protein</fullName>
    </submittedName>
</protein>
<dbReference type="InParanoid" id="A0A0C2WG90"/>
<evidence type="ECO:0000313" key="2">
    <source>
        <dbReference type="Proteomes" id="UP000054549"/>
    </source>
</evidence>
<evidence type="ECO:0000313" key="1">
    <source>
        <dbReference type="EMBL" id="KIL55626.1"/>
    </source>
</evidence>
<dbReference type="EMBL" id="KN818491">
    <property type="protein sequence ID" value="KIL55626.1"/>
    <property type="molecule type" value="Genomic_DNA"/>
</dbReference>
<accession>A0A0C2WG90</accession>
<keyword evidence="2" id="KW-1185">Reference proteome</keyword>
<proteinExistence type="predicted"/>
<organism evidence="1 2">
    <name type="scientific">Amanita muscaria (strain Koide BX008)</name>
    <dbReference type="NCBI Taxonomy" id="946122"/>
    <lineage>
        <taxon>Eukaryota</taxon>
        <taxon>Fungi</taxon>
        <taxon>Dikarya</taxon>
        <taxon>Basidiomycota</taxon>
        <taxon>Agaricomycotina</taxon>
        <taxon>Agaricomycetes</taxon>
        <taxon>Agaricomycetidae</taxon>
        <taxon>Agaricales</taxon>
        <taxon>Pluteineae</taxon>
        <taxon>Amanitaceae</taxon>
        <taxon>Amanita</taxon>
    </lineage>
</organism>
<dbReference type="HOGENOM" id="CLU_1539624_0_0_1"/>
<name>A0A0C2WG90_AMAMK</name>
<sequence length="174" mass="20540">MKPPIGVFSFITSTNPAKSEIRLFGREEKVETADCQFDRLKTTTLAKVPPFLDRRHWPWLLSRSAAETDIRKKLNCRQMICLMSLVNIWKYQEERVYMTIGELSSIWLLRRTSPPDQYRDMKCRILSSRLSNCSSCLTLVGLTFQIWDSCQLHIINEVAYRHRLRSRRDHDMLS</sequence>
<dbReference type="Proteomes" id="UP000054549">
    <property type="component" value="Unassembled WGS sequence"/>
</dbReference>